<feature type="transmembrane region" description="Helical" evidence="7">
    <location>
        <begin position="12"/>
        <end position="33"/>
    </location>
</feature>
<dbReference type="InterPro" id="IPR036837">
    <property type="entry name" value="Cation_efflux_CTD_sf"/>
</dbReference>
<dbReference type="Pfam" id="PF01545">
    <property type="entry name" value="Cation_efflux"/>
    <property type="match status" value="1"/>
</dbReference>
<evidence type="ECO:0000256" key="4">
    <source>
        <dbReference type="ARBA" id="ARBA00022692"/>
    </source>
</evidence>
<dbReference type="InterPro" id="IPR002524">
    <property type="entry name" value="Cation_efflux"/>
</dbReference>
<reference evidence="10 11" key="1">
    <citation type="submission" date="2014-10" db="EMBL/GenBank/DDBJ databases">
        <title>Genome sequencing of Vitellibacter vladivostokensis KMM 3516.</title>
        <authorList>
            <person name="Thevarajoo S."/>
            <person name="Selvaratnam C."/>
            <person name="Goh K.M."/>
            <person name="Chong C.S."/>
        </authorList>
    </citation>
    <scope>NUCLEOTIDE SEQUENCE [LARGE SCALE GENOMIC DNA]</scope>
    <source>
        <strain evidence="10 11">KMM 3516</strain>
    </source>
</reference>
<dbReference type="EMBL" id="JSVU01000005">
    <property type="protein sequence ID" value="KJJ38210.1"/>
    <property type="molecule type" value="Genomic_DNA"/>
</dbReference>
<proteinExistence type="inferred from homology"/>
<organism evidence="10 11">
    <name type="scientific">Aequorivita vladivostokensis</name>
    <dbReference type="NCBI Taxonomy" id="171194"/>
    <lineage>
        <taxon>Bacteria</taxon>
        <taxon>Pseudomonadati</taxon>
        <taxon>Bacteroidota</taxon>
        <taxon>Flavobacteriia</taxon>
        <taxon>Flavobacteriales</taxon>
        <taxon>Flavobacteriaceae</taxon>
        <taxon>Aequorivita</taxon>
    </lineage>
</organism>
<keyword evidence="11" id="KW-1185">Reference proteome</keyword>
<evidence type="ECO:0000259" key="9">
    <source>
        <dbReference type="Pfam" id="PF16916"/>
    </source>
</evidence>
<protein>
    <submittedName>
        <fullName evidence="10">Cobalt-zinc-cadmium resistance protein</fullName>
    </submittedName>
</protein>
<evidence type="ECO:0000256" key="1">
    <source>
        <dbReference type="ARBA" id="ARBA00004141"/>
    </source>
</evidence>
<evidence type="ECO:0000256" key="6">
    <source>
        <dbReference type="ARBA" id="ARBA00023136"/>
    </source>
</evidence>
<feature type="transmembrane region" description="Helical" evidence="7">
    <location>
        <begin position="39"/>
        <end position="60"/>
    </location>
</feature>
<dbReference type="Gene3D" id="1.20.1510.10">
    <property type="entry name" value="Cation efflux protein transmembrane domain"/>
    <property type="match status" value="1"/>
</dbReference>
<keyword evidence="5 7" id="KW-1133">Transmembrane helix</keyword>
<accession>A0ABR5DHE8</accession>
<keyword evidence="4 7" id="KW-0812">Transmembrane</keyword>
<keyword evidence="6 7" id="KW-0472">Membrane</keyword>
<dbReference type="InterPro" id="IPR050291">
    <property type="entry name" value="CDF_Transporter"/>
</dbReference>
<gene>
    <name evidence="10" type="ORF">MB09_09090</name>
</gene>
<feature type="domain" description="Cation efflux protein transmembrane" evidence="8">
    <location>
        <begin position="15"/>
        <end position="208"/>
    </location>
</feature>
<feature type="domain" description="Cation efflux protein cytoplasmic" evidence="9">
    <location>
        <begin position="214"/>
        <end position="289"/>
    </location>
</feature>
<comment type="caution">
    <text evidence="10">The sequence shown here is derived from an EMBL/GenBank/DDBJ whole genome shotgun (WGS) entry which is preliminary data.</text>
</comment>
<feature type="transmembrane region" description="Helical" evidence="7">
    <location>
        <begin position="156"/>
        <end position="177"/>
    </location>
</feature>
<dbReference type="PANTHER" id="PTHR43840">
    <property type="entry name" value="MITOCHONDRIAL METAL TRANSPORTER 1-RELATED"/>
    <property type="match status" value="1"/>
</dbReference>
<evidence type="ECO:0000313" key="11">
    <source>
        <dbReference type="Proteomes" id="UP000033497"/>
    </source>
</evidence>
<feature type="transmembrane region" description="Helical" evidence="7">
    <location>
        <begin position="81"/>
        <end position="103"/>
    </location>
</feature>
<feature type="transmembrane region" description="Helical" evidence="7">
    <location>
        <begin position="115"/>
        <end position="135"/>
    </location>
</feature>
<dbReference type="InterPro" id="IPR027469">
    <property type="entry name" value="Cation_efflux_TMD_sf"/>
</dbReference>
<name>A0ABR5DHE8_9FLAO</name>
<dbReference type="SUPFAM" id="SSF160240">
    <property type="entry name" value="Cation efflux protein cytoplasmic domain-like"/>
    <property type="match status" value="1"/>
</dbReference>
<comment type="similarity">
    <text evidence="2">Belongs to the cation diffusion facilitator (CDF) transporter (TC 2.A.4) family.</text>
</comment>
<dbReference type="SUPFAM" id="SSF161111">
    <property type="entry name" value="Cation efflux protein transmembrane domain-like"/>
    <property type="match status" value="1"/>
</dbReference>
<keyword evidence="3" id="KW-0813">Transport</keyword>
<dbReference type="Pfam" id="PF16916">
    <property type="entry name" value="ZT_dimer"/>
    <property type="match status" value="1"/>
</dbReference>
<dbReference type="Proteomes" id="UP000033497">
    <property type="component" value="Unassembled WGS sequence"/>
</dbReference>
<evidence type="ECO:0000256" key="5">
    <source>
        <dbReference type="ARBA" id="ARBA00022989"/>
    </source>
</evidence>
<evidence type="ECO:0000256" key="3">
    <source>
        <dbReference type="ARBA" id="ARBA00022448"/>
    </source>
</evidence>
<dbReference type="PANTHER" id="PTHR43840:SF15">
    <property type="entry name" value="MITOCHONDRIAL METAL TRANSPORTER 1-RELATED"/>
    <property type="match status" value="1"/>
</dbReference>
<comment type="subcellular location">
    <subcellularLocation>
        <location evidence="1">Membrane</location>
        <topology evidence="1">Multi-pass membrane protein</topology>
    </subcellularLocation>
</comment>
<dbReference type="Gene3D" id="3.30.70.1350">
    <property type="entry name" value="Cation efflux protein, cytoplasmic domain"/>
    <property type="match status" value="1"/>
</dbReference>
<dbReference type="RefSeq" id="WP_045080588.1">
    <property type="nucleotide sequence ID" value="NZ_JSVU01000005.1"/>
</dbReference>
<evidence type="ECO:0000256" key="7">
    <source>
        <dbReference type="SAM" id="Phobius"/>
    </source>
</evidence>
<dbReference type="InterPro" id="IPR058533">
    <property type="entry name" value="Cation_efflux_TM"/>
</dbReference>
<evidence type="ECO:0000259" key="8">
    <source>
        <dbReference type="Pfam" id="PF01545"/>
    </source>
</evidence>
<dbReference type="InterPro" id="IPR027470">
    <property type="entry name" value="Cation_efflux_CTD"/>
</dbReference>
<evidence type="ECO:0000313" key="10">
    <source>
        <dbReference type="EMBL" id="KJJ38210.1"/>
    </source>
</evidence>
<evidence type="ECO:0000256" key="2">
    <source>
        <dbReference type="ARBA" id="ARBA00008114"/>
    </source>
</evidence>
<feature type="transmembrane region" description="Helical" evidence="7">
    <location>
        <begin position="183"/>
        <end position="200"/>
    </location>
</feature>
<dbReference type="NCBIfam" id="TIGR01297">
    <property type="entry name" value="CDF"/>
    <property type="match status" value="1"/>
</dbReference>
<sequence>MESATVKAAIKASYFSIVGNILLAAIKLVSGFLGNSYALIADGIESTTDVFSSLFVLFGIKYAQRPPDDNHPYGHSRIEPLITFVVVAFLVTSATVIAYESIINIQTPHKIPETWTLIVLGLIILWKEGSYRYVLNKSKLTNSSSLKADAWHHRSDAITSVMAFLGISIALIFGKGYETADDWAALLASGFILYNSYLIFRPALGEIMDEHIYDDLLEEIREESMKVKGIKGTEKCFIRKAGMEYHVDLHAIVDGEIPVREGHELSHKLKDHLRKEIPNLGHVLIHIEPTNYEH</sequence>